<gene>
    <name evidence="2" type="ORF">B5V02_07480</name>
</gene>
<dbReference type="RefSeq" id="WP_111543498.1">
    <property type="nucleotide sequence ID" value="NZ_JBHLYT010000025.1"/>
</dbReference>
<evidence type="ECO:0000313" key="3">
    <source>
        <dbReference type="Proteomes" id="UP000248616"/>
    </source>
</evidence>
<protein>
    <recommendedName>
        <fullName evidence="4">Secreted protein</fullName>
    </recommendedName>
</protein>
<dbReference type="Proteomes" id="UP000248616">
    <property type="component" value="Unassembled WGS sequence"/>
</dbReference>
<dbReference type="OrthoDB" id="7870801at2"/>
<sequence length="97" mass="10877">MPIRRTALTTAAILLAATTLTEARPDTRTMSCQELRQLIQSHRAVVLTTGPNTYDRYVRQFGNECDWPEVPMSAYVPTRDGHCPVYRCDQPIGDLPG</sequence>
<accession>A0A2W7CDZ0</accession>
<keyword evidence="1" id="KW-0732">Signal</keyword>
<feature type="signal peptide" evidence="1">
    <location>
        <begin position="1"/>
        <end position="23"/>
    </location>
</feature>
<comment type="caution">
    <text evidence="2">The sequence shown here is derived from an EMBL/GenBank/DDBJ whole genome shotgun (WGS) entry which is preliminary data.</text>
</comment>
<organism evidence="2 3">
    <name type="scientific">Mesorhizobium kowhaii</name>
    <dbReference type="NCBI Taxonomy" id="1300272"/>
    <lineage>
        <taxon>Bacteria</taxon>
        <taxon>Pseudomonadati</taxon>
        <taxon>Pseudomonadota</taxon>
        <taxon>Alphaproteobacteria</taxon>
        <taxon>Hyphomicrobiales</taxon>
        <taxon>Phyllobacteriaceae</taxon>
        <taxon>Mesorhizobium</taxon>
    </lineage>
</organism>
<evidence type="ECO:0000313" key="2">
    <source>
        <dbReference type="EMBL" id="PZV39758.1"/>
    </source>
</evidence>
<keyword evidence="3" id="KW-1185">Reference proteome</keyword>
<evidence type="ECO:0000256" key="1">
    <source>
        <dbReference type="SAM" id="SignalP"/>
    </source>
</evidence>
<feature type="chain" id="PRO_5016027440" description="Secreted protein" evidence="1">
    <location>
        <begin position="24"/>
        <end position="97"/>
    </location>
</feature>
<evidence type="ECO:0008006" key="4">
    <source>
        <dbReference type="Google" id="ProtNLM"/>
    </source>
</evidence>
<dbReference type="EMBL" id="MZXV01000013">
    <property type="protein sequence ID" value="PZV39758.1"/>
    <property type="molecule type" value="Genomic_DNA"/>
</dbReference>
<name>A0A2W7CDZ0_9HYPH</name>
<proteinExistence type="predicted"/>
<dbReference type="AlphaFoldDB" id="A0A2W7CDZ0"/>
<reference evidence="3" key="1">
    <citation type="submission" date="2017-03" db="EMBL/GenBank/DDBJ databases">
        <authorList>
            <person name="Safronova V.I."/>
            <person name="Sazanova A.L."/>
            <person name="Chirak E.R."/>
        </authorList>
    </citation>
    <scope>NUCLEOTIDE SEQUENCE [LARGE SCALE GENOMIC DNA]</scope>
    <source>
        <strain evidence="3">Ach-343</strain>
    </source>
</reference>